<evidence type="ECO:0000313" key="2">
    <source>
        <dbReference type="Proteomes" id="UP000185841"/>
    </source>
</evidence>
<name>A0A1N6RVN7_AQUAC</name>
<dbReference type="Pfam" id="PF10974">
    <property type="entry name" value="DUF2804"/>
    <property type="match status" value="1"/>
</dbReference>
<accession>A0A1N6RVN7</accession>
<reference evidence="1 2" key="1">
    <citation type="submission" date="2017-01" db="EMBL/GenBank/DDBJ databases">
        <authorList>
            <person name="Mah S.A."/>
            <person name="Swanson W.J."/>
            <person name="Moy G.W."/>
            <person name="Vacquier V.D."/>
        </authorList>
    </citation>
    <scope>NUCLEOTIDE SEQUENCE [LARGE SCALE GENOMIC DNA]</scope>
    <source>
        <strain evidence="1 2">RU36E</strain>
    </source>
</reference>
<dbReference type="RefSeq" id="WP_076426179.1">
    <property type="nucleotide sequence ID" value="NZ_FTMP01000003.1"/>
</dbReference>
<sequence length="334" mass="37664">MERLIQANGQPHYGIFPAAPGEVNWRDFDFRSPMGRRLGALAKWRRFHQFQYFGLVSDELIGGCALADISLLTAGFVYLFHPASGRMIEREFKRPLGHATRFSQQPNDGLCELRSGANLLRLDNRGSDKHLLVELDDGTRIEASFSEQQFQPMCICTPTAVNGWVYAQKVAGVRCRGSVSSALGDFDLMALNAFAHHDWSAGYMRPETFWNWACLSGEVKGMRVGLNLSCGVNETSFSENCYWLDGELLQIGGVHFQFNRDEPLQPWRIVSGDGQVELEFRGHGLHREQLNLGLLASNFKQVFGCFQGVLRPPGRAPVLIDNLWGFVEDQYVKW</sequence>
<proteinExistence type="predicted"/>
<gene>
    <name evidence="1" type="ORF">SAMN05878282_103197</name>
</gene>
<evidence type="ECO:0008006" key="3">
    <source>
        <dbReference type="Google" id="ProtNLM"/>
    </source>
</evidence>
<dbReference type="PANTHER" id="PTHR35868:SF4">
    <property type="entry name" value="DUF2804 DOMAIN-CONTAINING PROTEIN"/>
    <property type="match status" value="1"/>
</dbReference>
<dbReference type="PANTHER" id="PTHR35868">
    <property type="entry name" value="DUF2804 DOMAIN-CONTAINING PROTEIN-RELATED"/>
    <property type="match status" value="1"/>
</dbReference>
<evidence type="ECO:0000313" key="1">
    <source>
        <dbReference type="EMBL" id="SIQ32792.1"/>
    </source>
</evidence>
<dbReference type="Proteomes" id="UP000185841">
    <property type="component" value="Unassembled WGS sequence"/>
</dbReference>
<dbReference type="EMBL" id="FTMP01000003">
    <property type="protein sequence ID" value="SIQ32792.1"/>
    <property type="molecule type" value="Genomic_DNA"/>
</dbReference>
<dbReference type="AlphaFoldDB" id="A0A1N6RVN7"/>
<dbReference type="InterPro" id="IPR021243">
    <property type="entry name" value="DUF2804"/>
</dbReference>
<protein>
    <recommendedName>
        <fullName evidence="3">DUF2804 domain-containing protein</fullName>
    </recommendedName>
</protein>
<organism evidence="1 2">
    <name type="scientific">Aquipseudomonas alcaligenes</name>
    <name type="common">Pseudomonas alcaligenes</name>
    <dbReference type="NCBI Taxonomy" id="43263"/>
    <lineage>
        <taxon>Bacteria</taxon>
        <taxon>Pseudomonadati</taxon>
        <taxon>Pseudomonadota</taxon>
        <taxon>Gammaproteobacteria</taxon>
        <taxon>Pseudomonadales</taxon>
        <taxon>Pseudomonadaceae</taxon>
        <taxon>Aquipseudomonas</taxon>
    </lineage>
</organism>